<keyword evidence="3" id="KW-1185">Reference proteome</keyword>
<evidence type="ECO:0000313" key="3">
    <source>
        <dbReference type="Proteomes" id="UP000214588"/>
    </source>
</evidence>
<reference evidence="2 3" key="1">
    <citation type="submission" date="2017-06" db="EMBL/GenBank/DDBJ databases">
        <title>Draft Genome Sequence of Natranaerobius trueperi halophilic, alkalithermophilic bacteria from soda lakes.</title>
        <authorList>
            <person name="Zhao B."/>
        </authorList>
    </citation>
    <scope>NUCLEOTIDE SEQUENCE [LARGE SCALE GENOMIC DNA]</scope>
    <source>
        <strain evidence="2 3">DSM 18760</strain>
    </source>
</reference>
<dbReference type="AlphaFoldDB" id="A0A226BVR2"/>
<dbReference type="InterPro" id="IPR016176">
    <property type="entry name" value="Cbl-dep_enz_cat"/>
</dbReference>
<evidence type="ECO:0000313" key="2">
    <source>
        <dbReference type="EMBL" id="OWZ83138.1"/>
    </source>
</evidence>
<name>A0A226BVR2_9FIRM</name>
<organism evidence="2 3">
    <name type="scientific">Natranaerobius trueperi</name>
    <dbReference type="NCBI Taxonomy" id="759412"/>
    <lineage>
        <taxon>Bacteria</taxon>
        <taxon>Bacillati</taxon>
        <taxon>Bacillota</taxon>
        <taxon>Clostridia</taxon>
        <taxon>Natranaerobiales</taxon>
        <taxon>Natranaerobiaceae</taxon>
        <taxon>Natranaerobius</taxon>
    </lineage>
</organism>
<dbReference type="OrthoDB" id="5147116at2"/>
<comment type="caution">
    <text evidence="2">The sequence shown here is derived from an EMBL/GenBank/DDBJ whole genome shotgun (WGS) entry which is preliminary data.</text>
</comment>
<dbReference type="GO" id="GO:0003824">
    <property type="term" value="F:catalytic activity"/>
    <property type="evidence" value="ECO:0007669"/>
    <property type="project" value="InterPro"/>
</dbReference>
<dbReference type="Gene3D" id="6.10.250.2220">
    <property type="match status" value="1"/>
</dbReference>
<dbReference type="EMBL" id="NIQC01000026">
    <property type="protein sequence ID" value="OWZ83138.1"/>
    <property type="molecule type" value="Genomic_DNA"/>
</dbReference>
<dbReference type="InterPro" id="IPR015130">
    <property type="entry name" value="Lys-AminoMut_A"/>
</dbReference>
<dbReference type="GO" id="GO:0031419">
    <property type="term" value="F:cobalamin binding"/>
    <property type="evidence" value="ECO:0007669"/>
    <property type="project" value="InterPro"/>
</dbReference>
<dbReference type="RefSeq" id="WP_089024172.1">
    <property type="nucleotide sequence ID" value="NZ_NIQC01000026.1"/>
</dbReference>
<proteinExistence type="predicted"/>
<protein>
    <submittedName>
        <fullName evidence="2">Ornithine aminomutase</fullName>
    </submittedName>
</protein>
<dbReference type="Pfam" id="PF16552">
    <property type="entry name" value="OAM_alpha"/>
    <property type="match status" value="1"/>
</dbReference>
<sequence>MSEFETRSKHLKELSERELEEKFWDLANQVVEPLVDLSKKHTSPSIERSVLLRMGFDSLEAKAIVDKCVKKELLSKGAGHVVLKIAEKHDITIKEAGRALADGKYWNDTLAIFGGDK</sequence>
<feature type="domain" description="D-Lysine 5,6-aminomutase alpha subunit" evidence="1">
    <location>
        <begin position="2"/>
        <end position="113"/>
    </location>
</feature>
<dbReference type="Proteomes" id="UP000214588">
    <property type="component" value="Unassembled WGS sequence"/>
</dbReference>
<dbReference type="Gene3D" id="1.10.8.1000">
    <property type="entry name" value="Ornithine 4,5 aminomutase S component, alpha subunit-like"/>
    <property type="match status" value="1"/>
</dbReference>
<dbReference type="SUPFAM" id="SSF51703">
    <property type="entry name" value="Cobalamin (vitamin B12)-dependent enzymes"/>
    <property type="match status" value="1"/>
</dbReference>
<evidence type="ECO:0000259" key="1">
    <source>
        <dbReference type="Pfam" id="PF16552"/>
    </source>
</evidence>
<gene>
    <name evidence="2" type="ORF">CDO51_10230</name>
</gene>
<accession>A0A226BVR2</accession>